<proteinExistence type="predicted"/>
<gene>
    <name evidence="1" type="ORF">NYG85_10850</name>
</gene>
<dbReference type="RefSeq" id="WP_284938599.1">
    <property type="nucleotide sequence ID" value="NZ_JANURM010000024.1"/>
</dbReference>
<dbReference type="Proteomes" id="UP001173801">
    <property type="component" value="Unassembled WGS sequence"/>
</dbReference>
<dbReference type="EMBL" id="JANURM010000024">
    <property type="protein sequence ID" value="MDL0089858.1"/>
    <property type="molecule type" value="Genomic_DNA"/>
</dbReference>
<sequence>MCHIDIEHRLVYAIVDGEIFIASCKSHYEK</sequence>
<dbReference type="Pfam" id="PF06769">
    <property type="entry name" value="YoeB_toxin"/>
    <property type="match status" value="1"/>
</dbReference>
<dbReference type="SUPFAM" id="SSF143011">
    <property type="entry name" value="RelE-like"/>
    <property type="match status" value="1"/>
</dbReference>
<evidence type="ECO:0000313" key="1">
    <source>
        <dbReference type="EMBL" id="MDL0089858.1"/>
    </source>
</evidence>
<evidence type="ECO:0000313" key="2">
    <source>
        <dbReference type="Proteomes" id="UP001173801"/>
    </source>
</evidence>
<comment type="caution">
    <text evidence="1">The sequence shown here is derived from an EMBL/GenBank/DDBJ whole genome shotgun (WGS) entry which is preliminary data.</text>
</comment>
<accession>A0ABT7HTT6</accession>
<reference evidence="1" key="1">
    <citation type="submission" date="2022-08" db="EMBL/GenBank/DDBJ databases">
        <authorList>
            <person name="Wang H."/>
        </authorList>
    </citation>
    <scope>NUCLEOTIDE SEQUENCE</scope>
    <source>
        <strain evidence="1">PS10</strain>
    </source>
</reference>
<protein>
    <submittedName>
        <fullName evidence="1">Type II toxin-antitoxin system YoeB family toxin</fullName>
    </submittedName>
</protein>
<name>A0ABT7HTT6_9BACT</name>
<reference evidence="1" key="2">
    <citation type="journal article" date="2023" name="Microorganisms">
        <title>Isolation and Genomic Characteristics of Cat-Borne Campylobacter felis sp. nov. and Sheep-Borne Campylobacter ovis sp. nov.</title>
        <authorList>
            <person name="Wang H."/>
            <person name="Li Y."/>
            <person name="Gu Y."/>
            <person name="Zhou G."/>
            <person name="Chen X."/>
            <person name="Zhang X."/>
            <person name="Shao Z."/>
            <person name="Zhang J."/>
            <person name="Zhang M."/>
        </authorList>
    </citation>
    <scope>NUCLEOTIDE SEQUENCE</scope>
    <source>
        <strain evidence="1">PS10</strain>
    </source>
</reference>
<organism evidence="1 2">
    <name type="scientific">Campylobacter gastrosuis</name>
    <dbReference type="NCBI Taxonomy" id="2974576"/>
    <lineage>
        <taxon>Bacteria</taxon>
        <taxon>Pseudomonadati</taxon>
        <taxon>Campylobacterota</taxon>
        <taxon>Epsilonproteobacteria</taxon>
        <taxon>Campylobacterales</taxon>
        <taxon>Campylobacteraceae</taxon>
        <taxon>Campylobacter</taxon>
    </lineage>
</organism>
<dbReference type="Gene3D" id="3.30.2310.20">
    <property type="entry name" value="RelE-like"/>
    <property type="match status" value="1"/>
</dbReference>
<keyword evidence="2" id="KW-1185">Reference proteome</keyword>
<dbReference type="InterPro" id="IPR035093">
    <property type="entry name" value="RelE/ParE_toxin_dom_sf"/>
</dbReference>
<dbReference type="InterPro" id="IPR009614">
    <property type="entry name" value="YoeB_toxin"/>
</dbReference>